<evidence type="ECO:0000313" key="3">
    <source>
        <dbReference type="Proteomes" id="UP000017837"/>
    </source>
</evidence>
<dbReference type="EMBL" id="AWGB01000013">
    <property type="protein sequence ID" value="ESQ92391.1"/>
    <property type="molecule type" value="Genomic_DNA"/>
</dbReference>
<dbReference type="Proteomes" id="UP000017837">
    <property type="component" value="Unassembled WGS sequence"/>
</dbReference>
<feature type="transmembrane region" description="Helical" evidence="1">
    <location>
        <begin position="12"/>
        <end position="32"/>
    </location>
</feature>
<proteinExistence type="predicted"/>
<dbReference type="PATRIC" id="fig|1121022.4.peg.1693"/>
<dbReference type="AlphaFoldDB" id="V4PVH9"/>
<gene>
    <name evidence="2" type="ORF">ABENE_08420</name>
</gene>
<keyword evidence="1" id="KW-0812">Transmembrane</keyword>
<name>V4PVH9_9CAUL</name>
<comment type="caution">
    <text evidence="2">The sequence shown here is derived from an EMBL/GenBank/DDBJ whole genome shotgun (WGS) entry which is preliminary data.</text>
</comment>
<organism evidence="2 3">
    <name type="scientific">Asticcacaulis benevestitus DSM 16100 = ATCC BAA-896</name>
    <dbReference type="NCBI Taxonomy" id="1121022"/>
    <lineage>
        <taxon>Bacteria</taxon>
        <taxon>Pseudomonadati</taxon>
        <taxon>Pseudomonadota</taxon>
        <taxon>Alphaproteobacteria</taxon>
        <taxon>Caulobacterales</taxon>
        <taxon>Caulobacteraceae</taxon>
        <taxon>Asticcacaulis</taxon>
    </lineage>
</organism>
<evidence type="ECO:0000313" key="2">
    <source>
        <dbReference type="EMBL" id="ESQ92391.1"/>
    </source>
</evidence>
<accession>V4PVH9</accession>
<reference evidence="2 3" key="1">
    <citation type="journal article" date="2014" name="Nature">
        <title>Sequential evolution of bacterial morphology by co-option of a developmental regulator.</title>
        <authorList>
            <person name="Jiang C."/>
            <person name="Brown P.J."/>
            <person name="Ducret A."/>
            <person name="Brun Y.V."/>
        </authorList>
    </citation>
    <scope>NUCLEOTIDE SEQUENCE [LARGE SCALE GENOMIC DNA]</scope>
    <source>
        <strain evidence="2 3">DSM 16100</strain>
    </source>
</reference>
<keyword evidence="1" id="KW-1133">Transmembrane helix</keyword>
<sequence length="40" mass="4484">MGKLKLRAIELLWFAAIIAAAATTFFLANKLIEPLIIYSF</sequence>
<protein>
    <submittedName>
        <fullName evidence="2">Uncharacterized protein</fullName>
    </submittedName>
</protein>
<keyword evidence="1" id="KW-0472">Membrane</keyword>
<keyword evidence="3" id="KW-1185">Reference proteome</keyword>
<evidence type="ECO:0000256" key="1">
    <source>
        <dbReference type="SAM" id="Phobius"/>
    </source>
</evidence>